<reference evidence="9 10" key="1">
    <citation type="submission" date="2020-02" db="EMBL/GenBank/DDBJ databases">
        <title>Genome sequence of strain CCNWXJ40-4.</title>
        <authorList>
            <person name="Gao J."/>
            <person name="Sun J."/>
        </authorList>
    </citation>
    <scope>NUCLEOTIDE SEQUENCE [LARGE SCALE GENOMIC DNA]</scope>
    <source>
        <strain evidence="9 10">CCNWXJ 40-4</strain>
    </source>
</reference>
<organism evidence="9 10">
    <name type="scientific">Allomesorhizobium camelthorni</name>
    <dbReference type="NCBI Taxonomy" id="475069"/>
    <lineage>
        <taxon>Bacteria</taxon>
        <taxon>Pseudomonadati</taxon>
        <taxon>Pseudomonadota</taxon>
        <taxon>Alphaproteobacteria</taxon>
        <taxon>Hyphomicrobiales</taxon>
        <taxon>Phyllobacteriaceae</taxon>
        <taxon>Allomesorhizobium</taxon>
    </lineage>
</organism>
<dbReference type="InterPro" id="IPR052017">
    <property type="entry name" value="TSUP"/>
</dbReference>
<comment type="caution">
    <text evidence="9">The sequence shown here is derived from an EMBL/GenBank/DDBJ whole genome shotgun (WGS) entry which is preliminary data.</text>
</comment>
<keyword evidence="6 8" id="KW-1133">Transmembrane helix</keyword>
<evidence type="ECO:0000256" key="2">
    <source>
        <dbReference type="ARBA" id="ARBA00009142"/>
    </source>
</evidence>
<evidence type="ECO:0000256" key="7">
    <source>
        <dbReference type="ARBA" id="ARBA00023136"/>
    </source>
</evidence>
<keyword evidence="10" id="KW-1185">Reference proteome</keyword>
<keyword evidence="3" id="KW-0813">Transport</keyword>
<keyword evidence="5 8" id="KW-0812">Transmembrane</keyword>
<dbReference type="InterPro" id="IPR002781">
    <property type="entry name" value="TM_pro_TauE-like"/>
</dbReference>
<dbReference type="Pfam" id="PF01925">
    <property type="entry name" value="TauE"/>
    <property type="match status" value="1"/>
</dbReference>
<evidence type="ECO:0000256" key="8">
    <source>
        <dbReference type="RuleBase" id="RU363041"/>
    </source>
</evidence>
<dbReference type="PANTHER" id="PTHR30269:SF37">
    <property type="entry name" value="MEMBRANE TRANSPORTER PROTEIN"/>
    <property type="match status" value="1"/>
</dbReference>
<feature type="transmembrane region" description="Helical" evidence="8">
    <location>
        <begin position="125"/>
        <end position="144"/>
    </location>
</feature>
<comment type="similarity">
    <text evidence="2 8">Belongs to the 4-toluene sulfonate uptake permease (TSUP) (TC 2.A.102) family.</text>
</comment>
<evidence type="ECO:0000256" key="6">
    <source>
        <dbReference type="ARBA" id="ARBA00022989"/>
    </source>
</evidence>
<dbReference type="EMBL" id="JAAKZF010000029">
    <property type="protein sequence ID" value="NGO53303.1"/>
    <property type="molecule type" value="Genomic_DNA"/>
</dbReference>
<evidence type="ECO:0000256" key="5">
    <source>
        <dbReference type="ARBA" id="ARBA00022692"/>
    </source>
</evidence>
<feature type="transmembrane region" description="Helical" evidence="8">
    <location>
        <begin position="221"/>
        <end position="239"/>
    </location>
</feature>
<dbReference type="AlphaFoldDB" id="A0A6G4WGI0"/>
<dbReference type="Proteomes" id="UP001642900">
    <property type="component" value="Unassembled WGS sequence"/>
</dbReference>
<gene>
    <name evidence="9" type="ORF">G6N73_19375</name>
</gene>
<accession>A0A6G4WGI0</accession>
<evidence type="ECO:0000256" key="1">
    <source>
        <dbReference type="ARBA" id="ARBA00004651"/>
    </source>
</evidence>
<evidence type="ECO:0000313" key="10">
    <source>
        <dbReference type="Proteomes" id="UP001642900"/>
    </source>
</evidence>
<feature type="transmembrane region" description="Helical" evidence="8">
    <location>
        <begin position="65"/>
        <end position="89"/>
    </location>
</feature>
<feature type="transmembrane region" description="Helical" evidence="8">
    <location>
        <begin position="191"/>
        <end position="209"/>
    </location>
</feature>
<comment type="subcellular location">
    <subcellularLocation>
        <location evidence="1 8">Cell membrane</location>
        <topology evidence="1 8">Multi-pass membrane protein</topology>
    </subcellularLocation>
</comment>
<evidence type="ECO:0000313" key="9">
    <source>
        <dbReference type="EMBL" id="NGO53303.1"/>
    </source>
</evidence>
<sequence>MTVYLLLAASGFIAWTISTIGGGGGAMLLVPLVGFVAGAQAVAPVTTLATLIAGSGRAFVFRRDIEWRVVGWALPGAAIGGLLGATAFSSTPAEWLQIVVGLFLISTVFQYRLGARKQTFEVSLWWFFPAELLVGFLSGLIGAMGPVMNNLYLNAGIVKERMVGTKTAVSLPMHIVQLGTYSALGSMNGKLFLFGAAAGVGALASNWLARRFLREMRARDFRAIVVGFMALSGAVMMWGQRDTIIGIF</sequence>
<proteinExistence type="inferred from homology"/>
<keyword evidence="4 8" id="KW-1003">Cell membrane</keyword>
<keyword evidence="7 8" id="KW-0472">Membrane</keyword>
<protein>
    <recommendedName>
        <fullName evidence="8">Probable membrane transporter protein</fullName>
    </recommendedName>
</protein>
<dbReference type="GO" id="GO:0005886">
    <property type="term" value="C:plasma membrane"/>
    <property type="evidence" value="ECO:0007669"/>
    <property type="project" value="UniProtKB-SubCell"/>
</dbReference>
<feature type="transmembrane region" description="Helical" evidence="8">
    <location>
        <begin position="95"/>
        <end position="113"/>
    </location>
</feature>
<feature type="transmembrane region" description="Helical" evidence="8">
    <location>
        <begin position="29"/>
        <end position="53"/>
    </location>
</feature>
<evidence type="ECO:0000256" key="3">
    <source>
        <dbReference type="ARBA" id="ARBA00022448"/>
    </source>
</evidence>
<evidence type="ECO:0000256" key="4">
    <source>
        <dbReference type="ARBA" id="ARBA00022475"/>
    </source>
</evidence>
<dbReference type="PANTHER" id="PTHR30269">
    <property type="entry name" value="TRANSMEMBRANE PROTEIN YFCA"/>
    <property type="match status" value="1"/>
</dbReference>
<name>A0A6G4WGI0_9HYPH</name>